<feature type="region of interest" description="Disordered" evidence="1">
    <location>
        <begin position="89"/>
        <end position="145"/>
    </location>
</feature>
<keyword evidence="3" id="KW-1185">Reference proteome</keyword>
<evidence type="ECO:0000313" key="3">
    <source>
        <dbReference type="Proteomes" id="UP001219525"/>
    </source>
</evidence>
<protein>
    <submittedName>
        <fullName evidence="2">Uncharacterized protein</fullName>
    </submittedName>
</protein>
<sequence length="360" mass="39090">MSHSYHHHAHPAAPPSDAFLPAIPPYACPDRALEHRQRLESLLDSALATLSLIHDSATAPVSYSDRVTDVLKALNRRIFVVTSVTAPLAPHPAPHPAPVCPSDTPSPQRAPTNATYARAVSAEPPTPPASPSPLHHDPATDPSDSDIIVRLDLDASEPARAATSVDPREIFRAIRASIASATGQRLFAGVRWTRNGNLAIQIERDTGTTAYMIDTYAHKLWAVLRPLLHFPVDHPHPPFDTGDSWHSVVFHNVPTLRQRNCYTLSGIRDSLRSGGFDHAVKAFAILCDDVEFDRRQAAFLGVPMRVSVLTATAAQQLIRDGGNLIGGRCKATHYIPRRRDSTPVVPESTPAPTTGADNMQ</sequence>
<accession>A0AAD6YBL6</accession>
<dbReference type="EMBL" id="JARJCW010000036">
    <property type="protein sequence ID" value="KAJ7207569.1"/>
    <property type="molecule type" value="Genomic_DNA"/>
</dbReference>
<gene>
    <name evidence="2" type="ORF">GGX14DRAFT_567520</name>
</gene>
<evidence type="ECO:0000256" key="1">
    <source>
        <dbReference type="SAM" id="MobiDB-lite"/>
    </source>
</evidence>
<comment type="caution">
    <text evidence="2">The sequence shown here is derived from an EMBL/GenBank/DDBJ whole genome shotgun (WGS) entry which is preliminary data.</text>
</comment>
<feature type="region of interest" description="Disordered" evidence="1">
    <location>
        <begin position="337"/>
        <end position="360"/>
    </location>
</feature>
<dbReference type="AlphaFoldDB" id="A0AAD6YBL6"/>
<name>A0AAD6YBL6_9AGAR</name>
<feature type="compositionally biased region" description="Polar residues" evidence="1">
    <location>
        <begin position="103"/>
        <end position="115"/>
    </location>
</feature>
<feature type="compositionally biased region" description="Polar residues" evidence="1">
    <location>
        <begin position="350"/>
        <end position="360"/>
    </location>
</feature>
<organism evidence="2 3">
    <name type="scientific">Mycena pura</name>
    <dbReference type="NCBI Taxonomy" id="153505"/>
    <lineage>
        <taxon>Eukaryota</taxon>
        <taxon>Fungi</taxon>
        <taxon>Dikarya</taxon>
        <taxon>Basidiomycota</taxon>
        <taxon>Agaricomycotina</taxon>
        <taxon>Agaricomycetes</taxon>
        <taxon>Agaricomycetidae</taxon>
        <taxon>Agaricales</taxon>
        <taxon>Marasmiineae</taxon>
        <taxon>Mycenaceae</taxon>
        <taxon>Mycena</taxon>
    </lineage>
</organism>
<reference evidence="2" key="1">
    <citation type="submission" date="2023-03" db="EMBL/GenBank/DDBJ databases">
        <title>Massive genome expansion in bonnet fungi (Mycena s.s.) driven by repeated elements and novel gene families across ecological guilds.</title>
        <authorList>
            <consortium name="Lawrence Berkeley National Laboratory"/>
            <person name="Harder C.B."/>
            <person name="Miyauchi S."/>
            <person name="Viragh M."/>
            <person name="Kuo A."/>
            <person name="Thoen E."/>
            <person name="Andreopoulos B."/>
            <person name="Lu D."/>
            <person name="Skrede I."/>
            <person name="Drula E."/>
            <person name="Henrissat B."/>
            <person name="Morin E."/>
            <person name="Kohler A."/>
            <person name="Barry K."/>
            <person name="LaButti K."/>
            <person name="Morin E."/>
            <person name="Salamov A."/>
            <person name="Lipzen A."/>
            <person name="Mereny Z."/>
            <person name="Hegedus B."/>
            <person name="Baldrian P."/>
            <person name="Stursova M."/>
            <person name="Weitz H."/>
            <person name="Taylor A."/>
            <person name="Grigoriev I.V."/>
            <person name="Nagy L.G."/>
            <person name="Martin F."/>
            <person name="Kauserud H."/>
        </authorList>
    </citation>
    <scope>NUCLEOTIDE SEQUENCE</scope>
    <source>
        <strain evidence="2">9144</strain>
    </source>
</reference>
<feature type="compositionally biased region" description="Pro residues" evidence="1">
    <location>
        <begin position="89"/>
        <end position="99"/>
    </location>
</feature>
<evidence type="ECO:0000313" key="2">
    <source>
        <dbReference type="EMBL" id="KAJ7207569.1"/>
    </source>
</evidence>
<dbReference type="Proteomes" id="UP001219525">
    <property type="component" value="Unassembled WGS sequence"/>
</dbReference>
<proteinExistence type="predicted"/>